<dbReference type="AlphaFoldDB" id="A0A0L0F007"/>
<organism evidence="1 2">
    <name type="scientific">Sphaeroforma arctica JP610</name>
    <dbReference type="NCBI Taxonomy" id="667725"/>
    <lineage>
        <taxon>Eukaryota</taxon>
        <taxon>Ichthyosporea</taxon>
        <taxon>Ichthyophonida</taxon>
        <taxon>Sphaeroforma</taxon>
    </lineage>
</organism>
<dbReference type="RefSeq" id="XP_014143370.1">
    <property type="nucleotide sequence ID" value="XM_014287895.1"/>
</dbReference>
<gene>
    <name evidence="1" type="ORF">SARC_18022</name>
</gene>
<proteinExistence type="predicted"/>
<protein>
    <submittedName>
        <fullName evidence="1">Uncharacterized protein</fullName>
    </submittedName>
</protein>
<dbReference type="GeneID" id="25918526"/>
<feature type="non-terminal residue" evidence="1">
    <location>
        <position position="1"/>
    </location>
</feature>
<name>A0A0L0F007_9EUKA</name>
<dbReference type="Proteomes" id="UP000054560">
    <property type="component" value="Unassembled WGS sequence"/>
</dbReference>
<evidence type="ECO:0000313" key="2">
    <source>
        <dbReference type="Proteomes" id="UP000054560"/>
    </source>
</evidence>
<reference evidence="1 2" key="1">
    <citation type="submission" date="2011-02" db="EMBL/GenBank/DDBJ databases">
        <title>The Genome Sequence of Sphaeroforma arctica JP610.</title>
        <authorList>
            <consortium name="The Broad Institute Genome Sequencing Platform"/>
            <person name="Russ C."/>
            <person name="Cuomo C."/>
            <person name="Young S.K."/>
            <person name="Zeng Q."/>
            <person name="Gargeya S."/>
            <person name="Alvarado L."/>
            <person name="Berlin A."/>
            <person name="Chapman S.B."/>
            <person name="Chen Z."/>
            <person name="Freedman E."/>
            <person name="Gellesch M."/>
            <person name="Goldberg J."/>
            <person name="Griggs A."/>
            <person name="Gujja S."/>
            <person name="Heilman E."/>
            <person name="Heiman D."/>
            <person name="Howarth C."/>
            <person name="Mehta T."/>
            <person name="Neiman D."/>
            <person name="Pearson M."/>
            <person name="Roberts A."/>
            <person name="Saif S."/>
            <person name="Shea T."/>
            <person name="Shenoy N."/>
            <person name="Sisk P."/>
            <person name="Stolte C."/>
            <person name="Sykes S."/>
            <person name="White J."/>
            <person name="Yandava C."/>
            <person name="Burger G."/>
            <person name="Gray M.W."/>
            <person name="Holland P.W.H."/>
            <person name="King N."/>
            <person name="Lang F.B.F."/>
            <person name="Roger A.J."/>
            <person name="Ruiz-Trillo I."/>
            <person name="Haas B."/>
            <person name="Nusbaum C."/>
            <person name="Birren B."/>
        </authorList>
    </citation>
    <scope>NUCLEOTIDE SEQUENCE [LARGE SCALE GENOMIC DNA]</scope>
    <source>
        <strain evidence="1 2">JP610</strain>
    </source>
</reference>
<accession>A0A0L0F007</accession>
<sequence length="52" mass="6004">TLKPERPENVMIDFLATHPPILVQDYLYEITLGTNEMKPIYTKAPTQVRGPY</sequence>
<evidence type="ECO:0000313" key="1">
    <source>
        <dbReference type="EMBL" id="KNC69468.1"/>
    </source>
</evidence>
<dbReference type="EMBL" id="KQ254832">
    <property type="protein sequence ID" value="KNC69468.1"/>
    <property type="molecule type" value="Genomic_DNA"/>
</dbReference>
<keyword evidence="2" id="KW-1185">Reference proteome</keyword>